<evidence type="ECO:0000313" key="1">
    <source>
        <dbReference type="EMBL" id="ORZ00483.1"/>
    </source>
</evidence>
<comment type="caution">
    <text evidence="1">The sequence shown here is derived from an EMBL/GenBank/DDBJ whole genome shotgun (WGS) entry which is preliminary data.</text>
</comment>
<gene>
    <name evidence="1" type="ORF">BCR43DRAFT_143337</name>
</gene>
<dbReference type="InParanoid" id="A0A1X2HM57"/>
<sequence>MFSFCWKKKKKRVTEITQNQTTKTRFQRPKSICRTAKPSLLFHFSLLFLHLLFAKMKRLLSLGAVVSFLTLTLGQTNGTLEARAASPFHWAPSQQFMSPYVKTGKMEQIGRTGVSAMHAVLLSENEILVIDKVRFRAKRLFGAIQR</sequence>
<proteinExistence type="predicted"/>
<reference evidence="1 2" key="1">
    <citation type="submission" date="2016-07" db="EMBL/GenBank/DDBJ databases">
        <title>Pervasive Adenine N6-methylation of Active Genes in Fungi.</title>
        <authorList>
            <consortium name="DOE Joint Genome Institute"/>
            <person name="Mondo S.J."/>
            <person name="Dannebaum R.O."/>
            <person name="Kuo R.C."/>
            <person name="Labutti K."/>
            <person name="Haridas S."/>
            <person name="Kuo A."/>
            <person name="Salamov A."/>
            <person name="Ahrendt S.R."/>
            <person name="Lipzen A."/>
            <person name="Sullivan W."/>
            <person name="Andreopoulos W.B."/>
            <person name="Clum A."/>
            <person name="Lindquist E."/>
            <person name="Daum C."/>
            <person name="Ramamoorthy G.K."/>
            <person name="Gryganskyi A."/>
            <person name="Culley D."/>
            <person name="Magnuson J.K."/>
            <person name="James T.Y."/>
            <person name="O'Malley M.A."/>
            <person name="Stajich J.E."/>
            <person name="Spatafora J.W."/>
            <person name="Visel A."/>
            <person name="Grigoriev I.V."/>
        </authorList>
    </citation>
    <scope>NUCLEOTIDE SEQUENCE [LARGE SCALE GENOMIC DNA]</scope>
    <source>
        <strain evidence="1 2">NRRL 2496</strain>
    </source>
</reference>
<dbReference type="AlphaFoldDB" id="A0A1X2HM57"/>
<dbReference type="EMBL" id="MCGN01000002">
    <property type="protein sequence ID" value="ORZ00483.1"/>
    <property type="molecule type" value="Genomic_DNA"/>
</dbReference>
<dbReference type="Proteomes" id="UP000242180">
    <property type="component" value="Unassembled WGS sequence"/>
</dbReference>
<organism evidence="1 2">
    <name type="scientific">Syncephalastrum racemosum</name>
    <name type="common">Filamentous fungus</name>
    <dbReference type="NCBI Taxonomy" id="13706"/>
    <lineage>
        <taxon>Eukaryota</taxon>
        <taxon>Fungi</taxon>
        <taxon>Fungi incertae sedis</taxon>
        <taxon>Mucoromycota</taxon>
        <taxon>Mucoromycotina</taxon>
        <taxon>Mucoromycetes</taxon>
        <taxon>Mucorales</taxon>
        <taxon>Syncephalastraceae</taxon>
        <taxon>Syncephalastrum</taxon>
    </lineage>
</organism>
<protein>
    <submittedName>
        <fullName evidence="1">Uncharacterized protein</fullName>
    </submittedName>
</protein>
<dbReference type="STRING" id="13706.A0A1X2HM57"/>
<evidence type="ECO:0000313" key="2">
    <source>
        <dbReference type="Proteomes" id="UP000242180"/>
    </source>
</evidence>
<name>A0A1X2HM57_SYNRA</name>
<accession>A0A1X2HM57</accession>
<keyword evidence="2" id="KW-1185">Reference proteome</keyword>